<feature type="region of interest" description="Disordered" evidence="1">
    <location>
        <begin position="131"/>
        <end position="153"/>
    </location>
</feature>
<evidence type="ECO:0000313" key="3">
    <source>
        <dbReference type="Proteomes" id="UP000054144"/>
    </source>
</evidence>
<feature type="compositionally biased region" description="Polar residues" evidence="1">
    <location>
        <begin position="87"/>
        <end position="98"/>
    </location>
</feature>
<evidence type="ECO:0000313" key="2">
    <source>
        <dbReference type="EMBL" id="KIY53330.1"/>
    </source>
</evidence>
<reference evidence="2 3" key="1">
    <citation type="journal article" date="2015" name="Fungal Genet. Biol.">
        <title>Evolution of novel wood decay mechanisms in Agaricales revealed by the genome sequences of Fistulina hepatica and Cylindrobasidium torrendii.</title>
        <authorList>
            <person name="Floudas D."/>
            <person name="Held B.W."/>
            <person name="Riley R."/>
            <person name="Nagy L.G."/>
            <person name="Koehler G."/>
            <person name="Ransdell A.S."/>
            <person name="Younus H."/>
            <person name="Chow J."/>
            <person name="Chiniquy J."/>
            <person name="Lipzen A."/>
            <person name="Tritt A."/>
            <person name="Sun H."/>
            <person name="Haridas S."/>
            <person name="LaButti K."/>
            <person name="Ohm R.A."/>
            <person name="Kues U."/>
            <person name="Blanchette R.A."/>
            <person name="Grigoriev I.V."/>
            <person name="Minto R.E."/>
            <person name="Hibbett D.S."/>
        </authorList>
    </citation>
    <scope>NUCLEOTIDE SEQUENCE [LARGE SCALE GENOMIC DNA]</scope>
    <source>
        <strain evidence="2 3">ATCC 64428</strain>
    </source>
</reference>
<protein>
    <submittedName>
        <fullName evidence="2">Uncharacterized protein</fullName>
    </submittedName>
</protein>
<feature type="compositionally biased region" description="Low complexity" evidence="1">
    <location>
        <begin position="141"/>
        <end position="153"/>
    </location>
</feature>
<gene>
    <name evidence="2" type="ORF">FISHEDRAFT_55263</name>
</gene>
<feature type="compositionally biased region" description="Polar residues" evidence="1">
    <location>
        <begin position="67"/>
        <end position="78"/>
    </location>
</feature>
<dbReference type="OrthoDB" id="2843772at2759"/>
<feature type="region of interest" description="Disordered" evidence="1">
    <location>
        <begin position="51"/>
        <end position="119"/>
    </location>
</feature>
<organism evidence="2 3">
    <name type="scientific">Fistulina hepatica ATCC 64428</name>
    <dbReference type="NCBI Taxonomy" id="1128425"/>
    <lineage>
        <taxon>Eukaryota</taxon>
        <taxon>Fungi</taxon>
        <taxon>Dikarya</taxon>
        <taxon>Basidiomycota</taxon>
        <taxon>Agaricomycotina</taxon>
        <taxon>Agaricomycetes</taxon>
        <taxon>Agaricomycetidae</taxon>
        <taxon>Agaricales</taxon>
        <taxon>Fistulinaceae</taxon>
        <taxon>Fistulina</taxon>
    </lineage>
</organism>
<keyword evidence="3" id="KW-1185">Reference proteome</keyword>
<dbReference type="Proteomes" id="UP000054144">
    <property type="component" value="Unassembled WGS sequence"/>
</dbReference>
<accession>A0A0D7AN90</accession>
<dbReference type="EMBL" id="KN881623">
    <property type="protein sequence ID" value="KIY53330.1"/>
    <property type="molecule type" value="Genomic_DNA"/>
</dbReference>
<name>A0A0D7AN90_9AGAR</name>
<proteinExistence type="predicted"/>
<evidence type="ECO:0000256" key="1">
    <source>
        <dbReference type="SAM" id="MobiDB-lite"/>
    </source>
</evidence>
<dbReference type="AlphaFoldDB" id="A0A0D7AN90"/>
<sequence>MAFITNPAINVLRRLRDEYADSTTKGLIYLADPSAFESLWWEGSEDVGFTLMTNSPPPTTSDDRLNASRSQTEGSTDTADIEDQLKHTPSPSNASTNTERQDTHPTVTAAPPAYDDNDKASHDAALQLEHHAVPKSEESTDATSPTASTSDDSGIPAILAIVGTIVCDDFLMCFLSSIFEFVKTKFKFTLRQPDMFIKGSKLLSPEDIDLISSFQRDWPVILEHLKLLEQQAHTSPRAIQSVLKRPATSRVELRYKPFLKYGDFDNACMVYDRLQPKTPETSVDPCYIPGQIQPDGMGFEKFFPMGESVTADELNFSSSTLDDIPLFMPHATWCLPGDSRTRNQLDSTTGHVIRPPPAFDLAGDFIPLHRLYDLLIGSTVEVRFELLHFKISEGNGKFRNTFTTNIVSIYMLAPKSPDFDMDNQGGPSAPTSP</sequence>